<sequence>MIRLIAGIALLAAAMPLLPSKPQASTVLRPWPARFDGRAIVPVPPGPGDAMLARGFPGHVARFSDGRRQVVLRQVARATRQLHPPRDCFAALGYAIDPLPMQRVAGGLASCFAARRGGVTLRVCERITDARARVFSDVPGWYWPALTGASTGPWLAAMTVERTG</sequence>
<dbReference type="RefSeq" id="WP_250753130.1">
    <property type="nucleotide sequence ID" value="NZ_CP098401.1"/>
</dbReference>
<keyword evidence="1" id="KW-0732">Signal</keyword>
<evidence type="ECO:0000313" key="3">
    <source>
        <dbReference type="Proteomes" id="UP001055580"/>
    </source>
</evidence>
<keyword evidence="3" id="KW-1185">Reference proteome</keyword>
<accession>A0ABY4TYJ1</accession>
<evidence type="ECO:0000313" key="2">
    <source>
        <dbReference type="EMBL" id="URW76189.1"/>
    </source>
</evidence>
<dbReference type="EMBL" id="CP098401">
    <property type="protein sequence ID" value="URW76189.1"/>
    <property type="molecule type" value="Genomic_DNA"/>
</dbReference>
<dbReference type="Proteomes" id="UP001055580">
    <property type="component" value="Chromosome"/>
</dbReference>
<protein>
    <submittedName>
        <fullName evidence="2">Uncharacterized protein</fullName>
    </submittedName>
</protein>
<feature type="signal peptide" evidence="1">
    <location>
        <begin position="1"/>
        <end position="24"/>
    </location>
</feature>
<proteinExistence type="predicted"/>
<gene>
    <name evidence="2" type="ORF">M9980_02865</name>
</gene>
<organism evidence="2 3">
    <name type="scientific">Sphingomonas donggukensis</name>
    <dbReference type="NCBI Taxonomy" id="2949093"/>
    <lineage>
        <taxon>Bacteria</taxon>
        <taxon>Pseudomonadati</taxon>
        <taxon>Pseudomonadota</taxon>
        <taxon>Alphaproteobacteria</taxon>
        <taxon>Sphingomonadales</taxon>
        <taxon>Sphingomonadaceae</taxon>
        <taxon>Sphingomonas</taxon>
    </lineage>
</organism>
<reference evidence="2" key="1">
    <citation type="submission" date="2022-05" db="EMBL/GenBank/DDBJ databases">
        <title>Sphingomonas sp. strain RMG20 Genome sequencing and assembly.</title>
        <authorList>
            <person name="Kim I."/>
        </authorList>
    </citation>
    <scope>NUCLEOTIDE SEQUENCE</scope>
    <source>
        <strain evidence="2">RMG20</strain>
    </source>
</reference>
<name>A0ABY4TYJ1_9SPHN</name>
<evidence type="ECO:0000256" key="1">
    <source>
        <dbReference type="SAM" id="SignalP"/>
    </source>
</evidence>
<feature type="chain" id="PRO_5046525503" evidence="1">
    <location>
        <begin position="25"/>
        <end position="164"/>
    </location>
</feature>